<gene>
    <name evidence="3" type="ORF">BED41_15655</name>
</gene>
<evidence type="ECO:0000259" key="2">
    <source>
        <dbReference type="Pfam" id="PF13004"/>
    </source>
</evidence>
<evidence type="ECO:0000256" key="1">
    <source>
        <dbReference type="ARBA" id="ARBA00022729"/>
    </source>
</evidence>
<proteinExistence type="predicted"/>
<dbReference type="InterPro" id="IPR024361">
    <property type="entry name" value="BACON"/>
</dbReference>
<organism evidence="3 4">
    <name type="scientific">Cloacibacillus porcorum</name>
    <dbReference type="NCBI Taxonomy" id="1197717"/>
    <lineage>
        <taxon>Bacteria</taxon>
        <taxon>Thermotogati</taxon>
        <taxon>Synergistota</taxon>
        <taxon>Synergistia</taxon>
        <taxon>Synergistales</taxon>
        <taxon>Synergistaceae</taxon>
        <taxon>Cloacibacillus</taxon>
    </lineage>
</organism>
<dbReference type="Pfam" id="PF13004">
    <property type="entry name" value="BACON"/>
    <property type="match status" value="1"/>
</dbReference>
<dbReference type="EMBL" id="CP016757">
    <property type="protein sequence ID" value="ANZ46409.1"/>
    <property type="molecule type" value="Genomic_DNA"/>
</dbReference>
<dbReference type="Gene3D" id="2.60.40.10">
    <property type="entry name" value="Immunoglobulins"/>
    <property type="match status" value="1"/>
</dbReference>
<evidence type="ECO:0000313" key="3">
    <source>
        <dbReference type="EMBL" id="ANZ46409.1"/>
    </source>
</evidence>
<dbReference type="SUPFAM" id="SSF56959">
    <property type="entry name" value="Leukocidin-like"/>
    <property type="match status" value="1"/>
</dbReference>
<name>A0A1B2I8V6_9BACT</name>
<keyword evidence="1" id="KW-0732">Signal</keyword>
<feature type="domain" description="BACON" evidence="2">
    <location>
        <begin position="541"/>
        <end position="601"/>
    </location>
</feature>
<dbReference type="InterPro" id="IPR013783">
    <property type="entry name" value="Ig-like_fold"/>
</dbReference>
<dbReference type="GeneID" id="83059282"/>
<dbReference type="CDD" id="cd14948">
    <property type="entry name" value="BACON"/>
    <property type="match status" value="1"/>
</dbReference>
<sequence length="604" mass="66341">MRKECRNHVYIVIFILITLCAVAAGGCGGSGGGEKLYVMGGMHGDLADELNEICDVESYDGLSADAPLIISREDGFSTDENTAAVVRKFLDAGMSVGLEHADEREINDFLDTLGLKGDFVMPSGNSYVEYYGVKILSGDIFSYVMLNDDESLPELLNEFPNEIVSGDLLVSQDKTPPWQPVVTSGDETVSFDHPSLDSKPTANELSMAKDIVNWMNGSARQAKEAADGKASVQRALNSAASGTNDLTQVSRMYEKTYNASQWNNTFEITVDVYACHTYNEADKQDSDWFFIKQKGQLNPSANYSNKDHHRTTTAVIQNYMVEYGFDNWMVNKDNAVNNSVVLKESKPDTTVGSSGFSSGISFSLGGSVGFSGLSGTGGISAGVSYSTSESQTVPDCQVQNESKGSSNNITQQNAKWKYTFSRPLLKGGPYFAACNDFYDAPLASRSLFQPVNQWAWTVGPNERDKIKGFKFKFRWMTGYSYSAGYAWWIKVAGEEHHNNAAQEREFYVSLEDIMPPLIAANNLDFSQAAGYKKLELGTFRDWTAESSESWCTLSRAAGTKEDADQGIYVDVSQNTTGVNREATITLKTKDGKGSSTVRVFQSRY</sequence>
<dbReference type="PROSITE" id="PS51257">
    <property type="entry name" value="PROKAR_LIPOPROTEIN"/>
    <property type="match status" value="1"/>
</dbReference>
<dbReference type="KEGG" id="cpor:BED41_15655"/>
<dbReference type="AlphaFoldDB" id="A0A1B2I8V6"/>
<protein>
    <recommendedName>
        <fullName evidence="2">BACON domain-containing protein</fullName>
    </recommendedName>
</protein>
<keyword evidence="4" id="KW-1185">Reference proteome</keyword>
<dbReference type="OrthoDB" id="9800955at2"/>
<accession>A0A1B2I8V6</accession>
<dbReference type="InterPro" id="IPR036435">
    <property type="entry name" value="Leukocidin/porin_MspA_sf"/>
</dbReference>
<dbReference type="Proteomes" id="UP000093044">
    <property type="component" value="Chromosome"/>
</dbReference>
<reference evidence="3" key="1">
    <citation type="submission" date="2016-08" db="EMBL/GenBank/DDBJ databases">
        <title>Complete genome of Cloacibacillus porcorum.</title>
        <authorList>
            <person name="Looft T."/>
            <person name="Bayles D.O."/>
            <person name="Alt D.P."/>
        </authorList>
    </citation>
    <scope>NUCLEOTIDE SEQUENCE [LARGE SCALE GENOMIC DNA]</scope>
    <source>
        <strain evidence="3">CL-84</strain>
    </source>
</reference>
<evidence type="ECO:0000313" key="4">
    <source>
        <dbReference type="Proteomes" id="UP000093044"/>
    </source>
</evidence>
<dbReference type="RefSeq" id="WP_066748487.1">
    <property type="nucleotide sequence ID" value="NZ_CP016757.1"/>
</dbReference>